<sequence length="173" mass="19198">MIETVSVGKLVAVVGLKGEMILQHALGKKTDLQGVVALMIEEKSGSKLPYFLQAAKGKAPDEVVVQLEGIDSREKATALLQKQVWLKKEDFEKHVAKHASISLLGFMVIDHGKKLGEIAEVIEQPHQLLCTIFINEKEVLIPLHEDSLLKIDQQKKQVHVHLPEGLLEIYLSA</sequence>
<keyword evidence="2 5" id="KW-0690">Ribosome biogenesis</keyword>
<dbReference type="InterPro" id="IPR011961">
    <property type="entry name" value="RimM"/>
</dbReference>
<dbReference type="GO" id="GO:0005840">
    <property type="term" value="C:ribosome"/>
    <property type="evidence" value="ECO:0007669"/>
    <property type="project" value="InterPro"/>
</dbReference>
<dbReference type="RefSeq" id="WP_157477498.1">
    <property type="nucleotide sequence ID" value="NZ_CP046566.1"/>
</dbReference>
<evidence type="ECO:0000313" key="8">
    <source>
        <dbReference type="EMBL" id="QGW27592.1"/>
    </source>
</evidence>
<evidence type="ECO:0000259" key="6">
    <source>
        <dbReference type="Pfam" id="PF01782"/>
    </source>
</evidence>
<feature type="domain" description="RimM N-terminal" evidence="6">
    <location>
        <begin position="7"/>
        <end position="89"/>
    </location>
</feature>
<dbReference type="Pfam" id="PF24986">
    <property type="entry name" value="PRC_RimM"/>
    <property type="match status" value="1"/>
</dbReference>
<dbReference type="InterPro" id="IPR002676">
    <property type="entry name" value="RimM_N"/>
</dbReference>
<evidence type="ECO:0000256" key="3">
    <source>
        <dbReference type="ARBA" id="ARBA00022552"/>
    </source>
</evidence>
<evidence type="ECO:0000256" key="1">
    <source>
        <dbReference type="ARBA" id="ARBA00022490"/>
    </source>
</evidence>
<gene>
    <name evidence="5 8" type="primary">rimM</name>
    <name evidence="8" type="ORF">GLV81_05330</name>
</gene>
<keyword evidence="4 5" id="KW-0143">Chaperone</keyword>
<dbReference type="SUPFAM" id="SSF50447">
    <property type="entry name" value="Translation proteins"/>
    <property type="match status" value="1"/>
</dbReference>
<dbReference type="GO" id="GO:0005737">
    <property type="term" value="C:cytoplasm"/>
    <property type="evidence" value="ECO:0007669"/>
    <property type="project" value="UniProtKB-SubCell"/>
</dbReference>
<dbReference type="HAMAP" id="MF_00014">
    <property type="entry name" value="Ribosome_mat_RimM"/>
    <property type="match status" value="1"/>
</dbReference>
<comment type="domain">
    <text evidence="5">The PRC barrel domain binds ribosomal protein uS19.</text>
</comment>
<dbReference type="NCBIfam" id="TIGR02273">
    <property type="entry name" value="16S_RimM"/>
    <property type="match status" value="1"/>
</dbReference>
<dbReference type="GO" id="GO:0042274">
    <property type="term" value="P:ribosomal small subunit biogenesis"/>
    <property type="evidence" value="ECO:0007669"/>
    <property type="project" value="UniProtKB-UniRule"/>
</dbReference>
<name>A0A6I6GL11_9BACT</name>
<dbReference type="SUPFAM" id="SSF50346">
    <property type="entry name" value="PRC-barrel domain"/>
    <property type="match status" value="1"/>
</dbReference>
<proteinExistence type="inferred from homology"/>
<dbReference type="InterPro" id="IPR036976">
    <property type="entry name" value="RimM_N_sf"/>
</dbReference>
<accession>A0A6I6GL11</accession>
<comment type="function">
    <text evidence="5">An accessory protein needed during the final step in the assembly of 30S ribosomal subunit, possibly for assembly of the head region. Essential for efficient processing of 16S rRNA. May be needed both before and after RbfA during the maturation of 16S rRNA. It has affinity for free ribosomal 30S subunits but not for 70S ribosomes.</text>
</comment>
<keyword evidence="1 5" id="KW-0963">Cytoplasm</keyword>
<dbReference type="KEGG" id="fls:GLV81_05330"/>
<comment type="subcellular location">
    <subcellularLocation>
        <location evidence="5">Cytoplasm</location>
    </subcellularLocation>
</comment>
<comment type="similarity">
    <text evidence="5">Belongs to the RimM family.</text>
</comment>
<dbReference type="InterPro" id="IPR011033">
    <property type="entry name" value="PRC_barrel-like_sf"/>
</dbReference>
<dbReference type="InterPro" id="IPR009000">
    <property type="entry name" value="Transl_B-barrel_sf"/>
</dbReference>
<protein>
    <recommendedName>
        <fullName evidence="5">Ribosome maturation factor RimM</fullName>
    </recommendedName>
</protein>
<dbReference type="InterPro" id="IPR056792">
    <property type="entry name" value="PRC_RimM"/>
</dbReference>
<dbReference type="Gene3D" id="2.30.30.240">
    <property type="entry name" value="PRC-barrel domain"/>
    <property type="match status" value="1"/>
</dbReference>
<keyword evidence="9" id="KW-1185">Reference proteome</keyword>
<dbReference type="Gene3D" id="2.40.30.60">
    <property type="entry name" value="RimM"/>
    <property type="match status" value="1"/>
</dbReference>
<dbReference type="PANTHER" id="PTHR33692:SF1">
    <property type="entry name" value="RIBOSOME MATURATION FACTOR RIMM"/>
    <property type="match status" value="1"/>
</dbReference>
<feature type="domain" description="Ribosome maturation factor RimM PRC barrel" evidence="7">
    <location>
        <begin position="102"/>
        <end position="166"/>
    </location>
</feature>
<dbReference type="EMBL" id="CP046566">
    <property type="protein sequence ID" value="QGW27592.1"/>
    <property type="molecule type" value="Genomic_DNA"/>
</dbReference>
<evidence type="ECO:0000259" key="7">
    <source>
        <dbReference type="Pfam" id="PF24986"/>
    </source>
</evidence>
<reference evidence="8 9" key="1">
    <citation type="submission" date="2019-11" db="EMBL/GenBank/DDBJ databases">
        <authorList>
            <person name="Im W.T."/>
        </authorList>
    </citation>
    <scope>NUCLEOTIDE SEQUENCE [LARGE SCALE GENOMIC DNA]</scope>
    <source>
        <strain evidence="8 9">SB-02</strain>
    </source>
</reference>
<keyword evidence="3 5" id="KW-0698">rRNA processing</keyword>
<dbReference type="GO" id="GO:0043022">
    <property type="term" value="F:ribosome binding"/>
    <property type="evidence" value="ECO:0007669"/>
    <property type="project" value="InterPro"/>
</dbReference>
<evidence type="ECO:0000256" key="4">
    <source>
        <dbReference type="ARBA" id="ARBA00023186"/>
    </source>
</evidence>
<dbReference type="AlphaFoldDB" id="A0A6I6GL11"/>
<comment type="subunit">
    <text evidence="5">Binds ribosomal protein uS19.</text>
</comment>
<dbReference type="Pfam" id="PF01782">
    <property type="entry name" value="RimM"/>
    <property type="match status" value="1"/>
</dbReference>
<evidence type="ECO:0000256" key="5">
    <source>
        <dbReference type="HAMAP-Rule" id="MF_00014"/>
    </source>
</evidence>
<dbReference type="PANTHER" id="PTHR33692">
    <property type="entry name" value="RIBOSOME MATURATION FACTOR RIMM"/>
    <property type="match status" value="1"/>
</dbReference>
<dbReference type="GO" id="GO:0006364">
    <property type="term" value="P:rRNA processing"/>
    <property type="evidence" value="ECO:0007669"/>
    <property type="project" value="UniProtKB-UniRule"/>
</dbReference>
<evidence type="ECO:0000313" key="9">
    <source>
        <dbReference type="Proteomes" id="UP000426027"/>
    </source>
</evidence>
<organism evidence="8 9">
    <name type="scientific">Phnomibacter ginsenosidimutans</name>
    <dbReference type="NCBI Taxonomy" id="2676868"/>
    <lineage>
        <taxon>Bacteria</taxon>
        <taxon>Pseudomonadati</taxon>
        <taxon>Bacteroidota</taxon>
        <taxon>Chitinophagia</taxon>
        <taxon>Chitinophagales</taxon>
        <taxon>Chitinophagaceae</taxon>
        <taxon>Phnomibacter</taxon>
    </lineage>
</organism>
<evidence type="ECO:0000256" key="2">
    <source>
        <dbReference type="ARBA" id="ARBA00022517"/>
    </source>
</evidence>
<dbReference type="Proteomes" id="UP000426027">
    <property type="component" value="Chromosome"/>
</dbReference>